<proteinExistence type="predicted"/>
<dbReference type="Proteomes" id="UP000095713">
    <property type="component" value="Unassembled WGS sequence"/>
</dbReference>
<comment type="caution">
    <text evidence="1">The sequence shown here is derived from an EMBL/GenBank/DDBJ whole genome shotgun (WGS) entry which is preliminary data.</text>
</comment>
<name>A0A1E5TCJ1_9FLAO</name>
<reference evidence="1 2" key="1">
    <citation type="submission" date="2016-05" db="EMBL/GenBank/DDBJ databases">
        <title>Draft Genome Sequence of Algibacter sp. Strain SK-16 Isolated from the Surface Water of Aburatsubo Inlet.</title>
        <authorList>
            <person name="Wong S.-K."/>
            <person name="Yoshizawa S."/>
            <person name="Nakajima Y."/>
            <person name="Ogura Y."/>
            <person name="Tetsuya H."/>
            <person name="Hamasaki K."/>
        </authorList>
    </citation>
    <scope>NUCLEOTIDE SEQUENCE [LARGE SCALE GENOMIC DNA]</scope>
    <source>
        <strain evidence="1 2">SK-16</strain>
    </source>
</reference>
<keyword evidence="2" id="KW-1185">Reference proteome</keyword>
<evidence type="ECO:0000313" key="2">
    <source>
        <dbReference type="Proteomes" id="UP000095713"/>
    </source>
</evidence>
<dbReference type="AlphaFoldDB" id="A0A1E5TCJ1"/>
<protein>
    <submittedName>
        <fullName evidence="1">Peptidase E</fullName>
    </submittedName>
</protein>
<gene>
    <name evidence="1" type="ORF">A8C32_14305</name>
</gene>
<dbReference type="RefSeq" id="WP_069829312.1">
    <property type="nucleotide sequence ID" value="NZ_MDJD01000014.1"/>
</dbReference>
<dbReference type="OrthoDB" id="5735516at2"/>
<dbReference type="InterPro" id="IPR046525">
    <property type="entry name" value="DUF6702"/>
</dbReference>
<dbReference type="STRING" id="1849968.A8C32_14305"/>
<sequence>MKLFKLTFILILLPLFAFTGIHKYYISVTQIDYIEKSRSIQITSRVFIDDFEALLRERFDENITLADKDESVKNVNFYTERYLKEKIKIKVNDKLVNLVFLGKEYDGDIMRFYLEIEKIEKIESIEIINRVLFDLFEDQQNIVKTKINSKQKSFILIPQKDKALLKFI</sequence>
<accession>A0A1E5TCJ1</accession>
<organism evidence="1 2">
    <name type="scientific">Flavivirga aquatica</name>
    <dbReference type="NCBI Taxonomy" id="1849968"/>
    <lineage>
        <taxon>Bacteria</taxon>
        <taxon>Pseudomonadati</taxon>
        <taxon>Bacteroidota</taxon>
        <taxon>Flavobacteriia</taxon>
        <taxon>Flavobacteriales</taxon>
        <taxon>Flavobacteriaceae</taxon>
        <taxon>Flavivirga</taxon>
    </lineage>
</organism>
<dbReference type="Pfam" id="PF20420">
    <property type="entry name" value="DUF6702"/>
    <property type="match status" value="1"/>
</dbReference>
<evidence type="ECO:0000313" key="1">
    <source>
        <dbReference type="EMBL" id="OEK09057.1"/>
    </source>
</evidence>
<dbReference type="EMBL" id="MDJD01000014">
    <property type="protein sequence ID" value="OEK09057.1"/>
    <property type="molecule type" value="Genomic_DNA"/>
</dbReference>